<keyword evidence="2" id="KW-1185">Reference proteome</keyword>
<organism evidence="1 2">
    <name type="scientific">Dendrolimus kikuchii</name>
    <dbReference type="NCBI Taxonomy" id="765133"/>
    <lineage>
        <taxon>Eukaryota</taxon>
        <taxon>Metazoa</taxon>
        <taxon>Ecdysozoa</taxon>
        <taxon>Arthropoda</taxon>
        <taxon>Hexapoda</taxon>
        <taxon>Insecta</taxon>
        <taxon>Pterygota</taxon>
        <taxon>Neoptera</taxon>
        <taxon>Endopterygota</taxon>
        <taxon>Lepidoptera</taxon>
        <taxon>Glossata</taxon>
        <taxon>Ditrysia</taxon>
        <taxon>Bombycoidea</taxon>
        <taxon>Lasiocampidae</taxon>
        <taxon>Dendrolimus</taxon>
    </lineage>
</organism>
<evidence type="ECO:0000313" key="1">
    <source>
        <dbReference type="EMBL" id="KAJ0181093.1"/>
    </source>
</evidence>
<reference evidence="1 2" key="1">
    <citation type="journal article" date="2021" name="Front. Genet.">
        <title>Chromosome-Level Genome Assembly Reveals Significant Gene Expansion in the Toll and IMD Signaling Pathways of Dendrolimus kikuchii.</title>
        <authorList>
            <person name="Zhou J."/>
            <person name="Wu P."/>
            <person name="Xiong Z."/>
            <person name="Liu N."/>
            <person name="Zhao N."/>
            <person name="Ji M."/>
            <person name="Qiu Y."/>
            <person name="Yang B."/>
        </authorList>
    </citation>
    <scope>NUCLEOTIDE SEQUENCE [LARGE SCALE GENOMIC DNA]</scope>
    <source>
        <strain evidence="1">Ann1</strain>
    </source>
</reference>
<gene>
    <name evidence="1" type="ORF">K1T71_003178</name>
</gene>
<accession>A0ACC1DBW2</accession>
<protein>
    <submittedName>
        <fullName evidence="1">Uncharacterized protein</fullName>
    </submittedName>
</protein>
<evidence type="ECO:0000313" key="2">
    <source>
        <dbReference type="Proteomes" id="UP000824533"/>
    </source>
</evidence>
<sequence length="154" mass="17846">MIRKTLIFFSISVFLATHGFEKYNKSVTHKYPLLYRDYVFHNLSDNGRDIYYAIKIHPTCLEKQGDCVPRAKCVGKKILYFTRVCYRRDLVCCYDDTPRQIWVEPKVYGITTEMAAQTEGITDTATQTVNKNSRKRVSYLGLVTLSYNSGFSEP</sequence>
<proteinExistence type="predicted"/>
<dbReference type="EMBL" id="CM034391">
    <property type="protein sequence ID" value="KAJ0181093.1"/>
    <property type="molecule type" value="Genomic_DNA"/>
</dbReference>
<dbReference type="Proteomes" id="UP000824533">
    <property type="component" value="Linkage Group LG05"/>
</dbReference>
<name>A0ACC1DBW2_9NEOP</name>
<comment type="caution">
    <text evidence="1">The sequence shown here is derived from an EMBL/GenBank/DDBJ whole genome shotgun (WGS) entry which is preliminary data.</text>
</comment>